<dbReference type="Pfam" id="PF12158">
    <property type="entry name" value="DUF3592"/>
    <property type="match status" value="1"/>
</dbReference>
<reference evidence="3" key="1">
    <citation type="submission" date="2022-09" db="EMBL/GenBank/DDBJ databases">
        <title>Tahibacter sp. nov., isolated from a fresh water.</title>
        <authorList>
            <person name="Baek J.H."/>
            <person name="Lee J.K."/>
            <person name="Kim J.M."/>
            <person name="Jeon C.O."/>
        </authorList>
    </citation>
    <scope>NUCLEOTIDE SEQUENCE</scope>
    <source>
        <strain evidence="3">W38</strain>
    </source>
</reference>
<evidence type="ECO:0000313" key="3">
    <source>
        <dbReference type="EMBL" id="UXI66449.1"/>
    </source>
</evidence>
<keyword evidence="1" id="KW-0812">Transmembrane</keyword>
<dbReference type="Proteomes" id="UP001064632">
    <property type="component" value="Chromosome"/>
</dbReference>
<evidence type="ECO:0000259" key="2">
    <source>
        <dbReference type="Pfam" id="PF12158"/>
    </source>
</evidence>
<dbReference type="RefSeq" id="WP_261693433.1">
    <property type="nucleotide sequence ID" value="NZ_CP104694.1"/>
</dbReference>
<keyword evidence="4" id="KW-1185">Reference proteome</keyword>
<gene>
    <name evidence="3" type="ORF">N4264_17055</name>
</gene>
<accession>A0ABY6B999</accession>
<dbReference type="InterPro" id="IPR021994">
    <property type="entry name" value="DUF3592"/>
</dbReference>
<dbReference type="EMBL" id="CP104694">
    <property type="protein sequence ID" value="UXI66449.1"/>
    <property type="molecule type" value="Genomic_DNA"/>
</dbReference>
<feature type="transmembrane region" description="Helical" evidence="1">
    <location>
        <begin position="111"/>
        <end position="131"/>
    </location>
</feature>
<sequence>MMMAWIFLLAGAAMLCIGLALMARTRRFLRRAERATATVTGTTTASVMPAEPSTCSTLRFRAADGTEHACESRIGVPGGAYAEGRQVAVLYDPQDPANAVVDSWIELHLPWLIFTLVGTGQLLAAMAVLVLA</sequence>
<evidence type="ECO:0000256" key="1">
    <source>
        <dbReference type="SAM" id="Phobius"/>
    </source>
</evidence>
<keyword evidence="1" id="KW-0472">Membrane</keyword>
<name>A0ABY6B999_9GAMM</name>
<feature type="domain" description="DUF3592" evidence="2">
    <location>
        <begin position="36"/>
        <end position="105"/>
    </location>
</feature>
<protein>
    <submittedName>
        <fullName evidence="3">DUF3592 domain-containing protein</fullName>
    </submittedName>
</protein>
<evidence type="ECO:0000313" key="4">
    <source>
        <dbReference type="Proteomes" id="UP001064632"/>
    </source>
</evidence>
<proteinExistence type="predicted"/>
<keyword evidence="1" id="KW-1133">Transmembrane helix</keyword>
<organism evidence="3 4">
    <name type="scientific">Tahibacter amnicola</name>
    <dbReference type="NCBI Taxonomy" id="2976241"/>
    <lineage>
        <taxon>Bacteria</taxon>
        <taxon>Pseudomonadati</taxon>
        <taxon>Pseudomonadota</taxon>
        <taxon>Gammaproteobacteria</taxon>
        <taxon>Lysobacterales</taxon>
        <taxon>Rhodanobacteraceae</taxon>
        <taxon>Tahibacter</taxon>
    </lineage>
</organism>